<dbReference type="AlphaFoldDB" id="A0A1D9G178"/>
<protein>
    <submittedName>
        <fullName evidence="5">Aminotransferase class III-fold pyridoxal phosphate-dependent enzyme</fullName>
    </submittedName>
</protein>
<dbReference type="InterPro" id="IPR005814">
    <property type="entry name" value="Aminotrans_3"/>
</dbReference>
<keyword evidence="5" id="KW-0032">Aminotransferase</keyword>
<keyword evidence="3 4" id="KW-0663">Pyridoxal phosphate</keyword>
<dbReference type="NCBIfam" id="NF004718">
    <property type="entry name" value="PRK06062.1"/>
    <property type="match status" value="1"/>
</dbReference>
<dbReference type="PANTHER" id="PTHR43094">
    <property type="entry name" value="AMINOTRANSFERASE"/>
    <property type="match status" value="1"/>
</dbReference>
<dbReference type="Gene3D" id="3.40.640.10">
    <property type="entry name" value="Type I PLP-dependent aspartate aminotransferase-like (Major domain)"/>
    <property type="match status" value="1"/>
</dbReference>
<dbReference type="GO" id="GO:0030170">
    <property type="term" value="F:pyridoxal phosphate binding"/>
    <property type="evidence" value="ECO:0007669"/>
    <property type="project" value="InterPro"/>
</dbReference>
<name>A0A1D9G178_MOOP1</name>
<gene>
    <name evidence="5" type="ORF">BJP36_16605</name>
</gene>
<dbReference type="InterPro" id="IPR015422">
    <property type="entry name" value="PyrdxlP-dep_Trfase_small"/>
</dbReference>
<dbReference type="PIRSF" id="PIRSF000521">
    <property type="entry name" value="Transaminase_4ab_Lys_Orn"/>
    <property type="match status" value="1"/>
</dbReference>
<organism evidence="5">
    <name type="scientific">Moorena producens (strain JHB)</name>
    <dbReference type="NCBI Taxonomy" id="1454205"/>
    <lineage>
        <taxon>Bacteria</taxon>
        <taxon>Bacillati</taxon>
        <taxon>Cyanobacteriota</taxon>
        <taxon>Cyanophyceae</taxon>
        <taxon>Coleofasciculales</taxon>
        <taxon>Coleofasciculaceae</taxon>
        <taxon>Moorena</taxon>
    </lineage>
</organism>
<reference evidence="5" key="2">
    <citation type="submission" date="2022-10" db="EMBL/GenBank/DDBJ databases">
        <authorList>
            <person name="Ngo T.-E."/>
        </authorList>
    </citation>
    <scope>NUCLEOTIDE SEQUENCE</scope>
    <source>
        <strain evidence="5">JHB</strain>
    </source>
</reference>
<dbReference type="SUPFAM" id="SSF53383">
    <property type="entry name" value="PLP-dependent transferases"/>
    <property type="match status" value="1"/>
</dbReference>
<evidence type="ECO:0000256" key="4">
    <source>
        <dbReference type="RuleBase" id="RU003560"/>
    </source>
</evidence>
<dbReference type="PROSITE" id="PS00600">
    <property type="entry name" value="AA_TRANSFER_CLASS_3"/>
    <property type="match status" value="1"/>
</dbReference>
<evidence type="ECO:0000256" key="3">
    <source>
        <dbReference type="ARBA" id="ARBA00022898"/>
    </source>
</evidence>
<dbReference type="EMBL" id="CP017708">
    <property type="protein sequence ID" value="AOY81284.2"/>
    <property type="molecule type" value="Genomic_DNA"/>
</dbReference>
<dbReference type="GO" id="GO:0008483">
    <property type="term" value="F:transaminase activity"/>
    <property type="evidence" value="ECO:0007669"/>
    <property type="project" value="UniProtKB-KW"/>
</dbReference>
<keyword evidence="5" id="KW-0808">Transferase</keyword>
<comment type="cofactor">
    <cofactor evidence="1">
        <name>pyridoxal 5'-phosphate</name>
        <dbReference type="ChEBI" id="CHEBI:597326"/>
    </cofactor>
</comment>
<dbReference type="PANTHER" id="PTHR43094:SF1">
    <property type="entry name" value="AMINOTRANSFERASE CLASS-III"/>
    <property type="match status" value="1"/>
</dbReference>
<dbReference type="CDD" id="cd00610">
    <property type="entry name" value="OAT_like"/>
    <property type="match status" value="1"/>
</dbReference>
<accession>A0A1D9G178</accession>
<evidence type="ECO:0000256" key="1">
    <source>
        <dbReference type="ARBA" id="ARBA00001933"/>
    </source>
</evidence>
<comment type="similarity">
    <text evidence="2 4">Belongs to the class-III pyridoxal-phosphate-dependent aminotransferase family.</text>
</comment>
<dbReference type="InterPro" id="IPR049704">
    <property type="entry name" value="Aminotrans_3_PPA_site"/>
</dbReference>
<sequence>MLQNRKIQVMNPQEIVKTHRDHVFFSWVPQKNIQNPIVMDRAEGVYFWDKDGKRYLDFSSQYVNMNIGHSHPKVIAAIKDQADKLVFAHPGTATEIRAATAAKLAEITPGDLTKTFFTLSGAEAIENAIKIARLYTGRHKIVTRYRSYHGATLGAAIAGGDPRRLAHEPTISGIVRVHDPYAYRCPFGYAPEGNPQVYIDHVIQTIEFEGPENVAAILMETITGFNGCIIPPDGYWQALREYADQHGILLICDEVIAGFGRTGKMFAIEHYGVVPDIMAMAKGLTCGYVPMGAVIVRQHIADHFETNPFVCGLTFSGNPIGCATALATMKVYEEENLVENSRIMGDRMAEKLQEMKAKHPSVGDVRSLGLYGLIECVKNRETREPMAPWNAKPHEMVVMGKMAARLRELGLHGLMRWNWVFMSPPLCINEEQLEEGFAIIDDALKIADEAYEG</sequence>
<proteinExistence type="inferred from homology"/>
<evidence type="ECO:0000313" key="5">
    <source>
        <dbReference type="EMBL" id="AOY81284.2"/>
    </source>
</evidence>
<dbReference type="Proteomes" id="UP000176944">
    <property type="component" value="Chromosome"/>
</dbReference>
<dbReference type="FunFam" id="3.40.640.10:FF:000004">
    <property type="entry name" value="Acetylornithine aminotransferase"/>
    <property type="match status" value="1"/>
</dbReference>
<dbReference type="InterPro" id="IPR015424">
    <property type="entry name" value="PyrdxlP-dep_Trfase"/>
</dbReference>
<dbReference type="Pfam" id="PF00202">
    <property type="entry name" value="Aminotran_3"/>
    <property type="match status" value="1"/>
</dbReference>
<dbReference type="Gene3D" id="3.90.1150.10">
    <property type="entry name" value="Aspartate Aminotransferase, domain 1"/>
    <property type="match status" value="1"/>
</dbReference>
<evidence type="ECO:0000256" key="2">
    <source>
        <dbReference type="ARBA" id="ARBA00008954"/>
    </source>
</evidence>
<reference evidence="5" key="1">
    <citation type="journal article" date="2017" name="Proc. Natl. Acad. Sci. U.S.A.">
        <title>Comparative genomics uncovers the prolific and distinctive metabolic potential of the cyanobacterial genus Moorea.</title>
        <authorList>
            <person name="Leao T."/>
            <person name="Castelao G."/>
            <person name="Korobeynikov A."/>
            <person name="Monroe E.A."/>
            <person name="Podell S."/>
            <person name="Glukhov E."/>
            <person name="Allen E.E."/>
            <person name="Gerwick W.H."/>
            <person name="Gerwick L."/>
        </authorList>
    </citation>
    <scope>NUCLEOTIDE SEQUENCE</scope>
    <source>
        <strain evidence="5">JHB</strain>
    </source>
</reference>
<dbReference type="GO" id="GO:0005829">
    <property type="term" value="C:cytosol"/>
    <property type="evidence" value="ECO:0007669"/>
    <property type="project" value="TreeGrafter"/>
</dbReference>
<dbReference type="InterPro" id="IPR015421">
    <property type="entry name" value="PyrdxlP-dep_Trfase_major"/>
</dbReference>